<accession>A0A934MC50</accession>
<dbReference type="AlphaFoldDB" id="A0A934MC50"/>
<sequence length="314" mass="33596">MLALLVFPAVAHAATPVPKPKPTTDRADPQAAISRFVDAQKTTVAGVAAYAPSSTPDLRPTIRGEVAVYLVGKLAPNSGPIGDGLVWRVFREIPDANGELPLVHKARGGDLELRLPAGRYIVHVAYGRASQSRTIDLREPINTETFVLNAGGLQLSAVLANDAKADEDEASFEVYAIEGETRRLIGKLPAGVIARLPAGSYHVLSRYGGVNAVRSADVQVEAGKLTRVSMRHQAGSVRLKLVRDRNGEAIANTSWTIYGPDGNPVFERTGAYANVTLAAGNYDVVARHRNGEYSESFTVHSGDEAEVTVIARRL</sequence>
<keyword evidence="2" id="KW-1185">Reference proteome</keyword>
<evidence type="ECO:0000313" key="2">
    <source>
        <dbReference type="Proteomes" id="UP000609531"/>
    </source>
</evidence>
<proteinExistence type="predicted"/>
<gene>
    <name evidence="1" type="ORF">JCR33_04240</name>
</gene>
<dbReference type="Proteomes" id="UP000609531">
    <property type="component" value="Unassembled WGS sequence"/>
</dbReference>
<name>A0A934MC50_9HYPH</name>
<dbReference type="RefSeq" id="WP_198880790.1">
    <property type="nucleotide sequence ID" value="NZ_JAEKJA010000003.1"/>
</dbReference>
<evidence type="ECO:0000313" key="1">
    <source>
        <dbReference type="EMBL" id="MBJ3774882.1"/>
    </source>
</evidence>
<comment type="caution">
    <text evidence="1">The sequence shown here is derived from an EMBL/GenBank/DDBJ whole genome shotgun (WGS) entry which is preliminary data.</text>
</comment>
<organism evidence="1 2">
    <name type="scientific">Acuticoccus mangrovi</name>
    <dbReference type="NCBI Taxonomy" id="2796142"/>
    <lineage>
        <taxon>Bacteria</taxon>
        <taxon>Pseudomonadati</taxon>
        <taxon>Pseudomonadota</taxon>
        <taxon>Alphaproteobacteria</taxon>
        <taxon>Hyphomicrobiales</taxon>
        <taxon>Amorphaceae</taxon>
        <taxon>Acuticoccus</taxon>
    </lineage>
</organism>
<reference evidence="1" key="1">
    <citation type="submission" date="2020-12" db="EMBL/GenBank/DDBJ databases">
        <title>Bacterial taxonomy.</title>
        <authorList>
            <person name="Pan X."/>
        </authorList>
    </citation>
    <scope>NUCLEOTIDE SEQUENCE</scope>
    <source>
        <strain evidence="1">B2012</strain>
    </source>
</reference>
<protein>
    <submittedName>
        <fullName evidence="1">Uncharacterized protein</fullName>
    </submittedName>
</protein>
<dbReference type="EMBL" id="JAEKJA010000003">
    <property type="protein sequence ID" value="MBJ3774882.1"/>
    <property type="molecule type" value="Genomic_DNA"/>
</dbReference>